<evidence type="ECO:0000256" key="24">
    <source>
        <dbReference type="SAM" id="MobiDB-lite"/>
    </source>
</evidence>
<feature type="domain" description="PKD" evidence="26">
    <location>
        <begin position="617"/>
        <end position="662"/>
    </location>
</feature>
<evidence type="ECO:0007829" key="32">
    <source>
        <dbReference type="PeptideAtlas" id="A0A8I5KWV8"/>
    </source>
</evidence>
<dbReference type="SUPFAM" id="SSF49299">
    <property type="entry name" value="PKD domain"/>
    <property type="match status" value="1"/>
</dbReference>
<dbReference type="PROSITE" id="PS51111">
    <property type="entry name" value="REJ"/>
    <property type="match status" value="1"/>
</dbReference>
<comment type="function">
    <text evidence="18">Component of a calcium-permeant ion channel formed by PKD1L2 and PKD1L1 in primary cilia, where it controls cilium calcium concentration, without affecting cytoplasmic calcium concentration, and regulates sonic hedgehog/SHH signaling and GLI2 transcription. The PKD1L1:PKD2L1 channel complex is mechanosensitive only at high pressures and is highly temperature sensitive. Also involved in left/right axis specification downstream of nodal flow by forming a complex with PKD2 in cilia to facilitate flow detection in left/right patterning. May function as a G-protein-coupled receptor.</text>
</comment>
<feature type="transmembrane region" description="Helical" evidence="25">
    <location>
        <begin position="2169"/>
        <end position="2196"/>
    </location>
</feature>
<evidence type="ECO:0000256" key="13">
    <source>
        <dbReference type="ARBA" id="ARBA00023136"/>
    </source>
</evidence>
<reference evidence="30 31" key="3">
    <citation type="journal article" date="2004" name="Nature">
        <title>Finishing the euchromatic sequence of the human genome.</title>
        <authorList>
            <consortium name="International Human Genome Sequencing Consortium"/>
        </authorList>
    </citation>
    <scope>NUCLEOTIDE SEQUENCE [LARGE SCALE GENOMIC DNA]</scope>
</reference>
<keyword evidence="15" id="KW-0325">Glycoprotein</keyword>
<keyword evidence="8" id="KW-0677">Repeat</keyword>
<dbReference type="PROSITE" id="PS50221">
    <property type="entry name" value="GAIN_B"/>
    <property type="match status" value="1"/>
</dbReference>
<keyword evidence="12" id="KW-0969">Cilium</keyword>
<dbReference type="Pfam" id="PF01477">
    <property type="entry name" value="PLAT"/>
    <property type="match status" value="1"/>
</dbReference>
<keyword evidence="7 25" id="KW-0812">Transmembrane</keyword>
<feature type="transmembrane region" description="Helical" evidence="25">
    <location>
        <begin position="1957"/>
        <end position="1975"/>
    </location>
</feature>
<evidence type="ECO:0000259" key="28">
    <source>
        <dbReference type="PROSITE" id="PS50221"/>
    </source>
</evidence>
<evidence type="ECO:0000313" key="31">
    <source>
        <dbReference type="Proteomes" id="UP000005640"/>
    </source>
</evidence>
<evidence type="ECO:0000256" key="16">
    <source>
        <dbReference type="ARBA" id="ARBA00023273"/>
    </source>
</evidence>
<feature type="region of interest" description="Disordered" evidence="24">
    <location>
        <begin position="1081"/>
        <end position="1118"/>
    </location>
</feature>
<accession>A0A8I5KWV8</accession>
<dbReference type="OrthoDB" id="10044145at2759"/>
<dbReference type="Gene3D" id="2.60.40.10">
    <property type="entry name" value="Immunoglobulins"/>
    <property type="match status" value="1"/>
</dbReference>
<keyword evidence="9" id="KW-0106">Calcium</keyword>
<dbReference type="InterPro" id="IPR022409">
    <property type="entry name" value="PKD/Chitinase_dom"/>
</dbReference>
<evidence type="ECO:0000259" key="29">
    <source>
        <dbReference type="PROSITE" id="PS51111"/>
    </source>
</evidence>
<dbReference type="InterPro" id="IPR001024">
    <property type="entry name" value="PLAT/LH2_dom"/>
</dbReference>
<evidence type="ECO:0000256" key="20">
    <source>
        <dbReference type="ARBA" id="ARBA00073797"/>
    </source>
</evidence>
<comment type="similarity">
    <text evidence="2">Belongs to the polycystin family.</text>
</comment>
<evidence type="ECO:0000256" key="25">
    <source>
        <dbReference type="SAM" id="Phobius"/>
    </source>
</evidence>
<dbReference type="InterPro" id="IPR057244">
    <property type="entry name" value="GAIN_B"/>
</dbReference>
<evidence type="ECO:0000256" key="12">
    <source>
        <dbReference type="ARBA" id="ARBA00023069"/>
    </source>
</evidence>
<evidence type="ECO:0000256" key="1">
    <source>
        <dbReference type="ARBA" id="ARBA00004272"/>
    </source>
</evidence>
<dbReference type="GO" id="GO:0060170">
    <property type="term" value="C:ciliary membrane"/>
    <property type="evidence" value="ECO:0007669"/>
    <property type="project" value="UniProtKB-SubCell"/>
</dbReference>
<name>A0A8I5KWV8_HUMAN</name>
<feature type="compositionally biased region" description="Low complexity" evidence="24">
    <location>
        <begin position="970"/>
        <end position="987"/>
    </location>
</feature>
<reference evidence="30 31" key="1">
    <citation type="journal article" date="2001" name="Nature">
        <title>Initial sequencing and analysis of the human genome.</title>
        <authorList>
            <consortium name="International Human Genome Sequencing Consortium"/>
            <person name="Lander E.S."/>
            <person name="Linton L.M."/>
            <person name="Birren B."/>
            <person name="Nusbaum C."/>
            <person name="Zody M.C."/>
            <person name="Baldwin J."/>
            <person name="Devon K."/>
            <person name="Dewar K."/>
            <person name="Doyle M."/>
            <person name="FitzHugh W."/>
            <person name="Funke R."/>
            <person name="Gage D."/>
            <person name="Harris K."/>
            <person name="Heaford A."/>
            <person name="Howland J."/>
            <person name="Kann L."/>
            <person name="Lehoczky J."/>
            <person name="LeVine R."/>
            <person name="McEwan P."/>
            <person name="McKernan K."/>
            <person name="Meldrim J."/>
            <person name="Mesirov J.P."/>
            <person name="Miranda C."/>
            <person name="Morris W."/>
            <person name="Naylor J."/>
            <person name="Raymond C."/>
            <person name="Rosetti M."/>
            <person name="Santos R."/>
            <person name="Sheridan A."/>
            <person name="Sougnez C."/>
            <person name="Stange-Thomann N."/>
            <person name="Stojanovic N."/>
            <person name="Subramanian A."/>
            <person name="Wyman D."/>
            <person name="Rogers J."/>
            <person name="Sulston J."/>
            <person name="Ainscough R."/>
            <person name="Beck S."/>
            <person name="Bentley D."/>
            <person name="Burton J."/>
            <person name="Clee C."/>
            <person name="Carter N."/>
            <person name="Coulson A."/>
            <person name="Deadman R."/>
            <person name="Deloukas P."/>
            <person name="Dunham A."/>
            <person name="Dunham I."/>
            <person name="Durbin R."/>
            <person name="French L."/>
            <person name="Grafham D."/>
            <person name="Gregory S."/>
            <person name="Hubbard T."/>
            <person name="Humphray S."/>
            <person name="Hunt A."/>
            <person name="Jones M."/>
            <person name="Lloyd C."/>
            <person name="McMurray A."/>
            <person name="Matthews L."/>
            <person name="Mercer S."/>
            <person name="Milne S."/>
            <person name="Mullikin J.C."/>
            <person name="Mungall A."/>
            <person name="Plumb R."/>
            <person name="Ross M."/>
            <person name="Shownkeen R."/>
            <person name="Sims S."/>
            <person name="Waterston R.H."/>
            <person name="Wilson R.K."/>
            <person name="Hillier L.W."/>
            <person name="McPherson J.D."/>
            <person name="Marra M.A."/>
            <person name="Mardis E.R."/>
            <person name="Fulton L.A."/>
            <person name="Chinwalla A.T."/>
            <person name="Pepin K.H."/>
            <person name="Gish W.R."/>
            <person name="Chissoe S.L."/>
            <person name="Wendl M.C."/>
            <person name="Delehaunty K.D."/>
            <person name="Miner T.L."/>
            <person name="Delehaunty A."/>
            <person name="Kramer J.B."/>
            <person name="Cook L.L."/>
            <person name="Fulton R.S."/>
            <person name="Johnson D.L."/>
            <person name="Minx P.J."/>
            <person name="Clifton S.W."/>
            <person name="Hawkins T."/>
            <person name="Branscomb E."/>
            <person name="Predki P."/>
            <person name="Richardson P."/>
            <person name="Wenning S."/>
            <person name="Slezak T."/>
            <person name="Doggett N."/>
            <person name="Cheng J.F."/>
            <person name="Olsen A."/>
            <person name="Lucas S."/>
            <person name="Elkin C."/>
            <person name="Uberbacher E."/>
            <person name="Frazier M."/>
            <person name="Gibbs R.A."/>
            <person name="Muzny D.M."/>
            <person name="Scherer S.E."/>
            <person name="Bouck J.B."/>
            <person name="Sodergren E.J."/>
            <person name="Worley K.C."/>
            <person name="Rives C.M."/>
            <person name="Gorrell J.H."/>
            <person name="Metzker M.L."/>
            <person name="Naylor S.L."/>
            <person name="Kucherlapati R.S."/>
            <person name="Nelson D.L."/>
            <person name="Weinstock G.M."/>
            <person name="Sakaki Y."/>
            <person name="Fujiyama A."/>
            <person name="Hattori M."/>
            <person name="Yada T."/>
            <person name="Toyoda A."/>
            <person name="Itoh T."/>
            <person name="Kawagoe C."/>
            <person name="Watanabe H."/>
            <person name="Totoki Y."/>
            <person name="Taylor T."/>
            <person name="Weissenbach J."/>
            <person name="Heilig R."/>
            <person name="Saurin W."/>
            <person name="Artiguenave F."/>
            <person name="Brottier P."/>
            <person name="Bruls T."/>
            <person name="Pelletier E."/>
            <person name="Robert C."/>
            <person name="Wincker P."/>
            <person name="Smith D.R."/>
            <person name="Doucette-Stamm L."/>
            <person name="Rubenfield M."/>
            <person name="Weinstock K."/>
            <person name="Lee H.M."/>
            <person name="Dubois J."/>
            <person name="Rosenthal A."/>
            <person name="Platzer M."/>
            <person name="Nyakatura G."/>
            <person name="Taudien S."/>
            <person name="Rump A."/>
            <person name="Yang H."/>
            <person name="Yu J."/>
            <person name="Wang J."/>
            <person name="Huang G."/>
            <person name="Gu J."/>
            <person name="Hood L."/>
            <person name="Rowen L."/>
            <person name="Madan A."/>
            <person name="Qin S."/>
            <person name="Davis R.W."/>
            <person name="Federspiel N.A."/>
            <person name="Abola A.P."/>
            <person name="Proctor M.J."/>
            <person name="Myers R.M."/>
            <person name="Schmutz J."/>
            <person name="Dickson M."/>
            <person name="Grimwood J."/>
            <person name="Cox D.R."/>
            <person name="Olson M.V."/>
            <person name="Kaul R."/>
            <person name="Raymond C."/>
            <person name="Shimizu N."/>
            <person name="Kawasaki K."/>
            <person name="Minoshima S."/>
            <person name="Evans G.A."/>
            <person name="Athanasiou M."/>
            <person name="Schultz R."/>
            <person name="Roe B.A."/>
            <person name="Chen F."/>
            <person name="Pan H."/>
            <person name="Ramser J."/>
            <person name="Lehrach H."/>
            <person name="Reinhardt R."/>
            <person name="McCombie W.R."/>
            <person name="de la Bastide M."/>
            <person name="Dedhia N."/>
            <person name="Blocker H."/>
            <person name="Hornischer K."/>
            <person name="Nordsiek G."/>
            <person name="Agarwala R."/>
            <person name="Aravind L."/>
            <person name="Bailey J.A."/>
            <person name="Bateman A."/>
            <person name="Batzoglou S."/>
            <person name="Birney E."/>
            <person name="Bork P."/>
            <person name="Brown D.G."/>
            <person name="Burge C.B."/>
            <person name="Cerutti L."/>
            <person name="Chen H.C."/>
            <person name="Church D."/>
            <person name="Clamp M."/>
            <person name="Copley R.R."/>
            <person name="Doerks T."/>
            <person name="Eddy S.R."/>
            <person name="Eichler E.E."/>
            <person name="Furey T.S."/>
            <person name="Galagan J."/>
            <person name="Gilbert J.G."/>
            <person name="Harmon C."/>
            <person name="Hayashizaki Y."/>
            <person name="Haussler D."/>
            <person name="Hermjakob H."/>
            <person name="Hokamp K."/>
            <person name="Jang W."/>
            <person name="Johnson L.S."/>
            <person name="Jones T.A."/>
            <person name="Kasif S."/>
            <person name="Kaspryzk A."/>
            <person name="Kennedy S."/>
            <person name="Kent W.J."/>
            <person name="Kitts P."/>
            <person name="Koonin E.V."/>
            <person name="Korf I."/>
            <person name="Kulp D."/>
            <person name="Lancet D."/>
            <person name="Lowe T.M."/>
            <person name="McLysaght A."/>
            <person name="Mikkelsen T."/>
            <person name="Moran J.V."/>
            <person name="Mulder N."/>
            <person name="Pollara V.J."/>
            <person name="Ponting C.P."/>
            <person name="Schuler G."/>
            <person name="Schultz J."/>
            <person name="Slater G."/>
            <person name="Smit A.F."/>
            <person name="Stupka E."/>
            <person name="Szustakowski J."/>
            <person name="Thierry-Mieg D."/>
            <person name="Thierry-Mieg J."/>
            <person name="Wagner L."/>
            <person name="Wallis J."/>
            <person name="Wheeler R."/>
            <person name="Williams A."/>
            <person name="Wolf Y.I."/>
            <person name="Wolfe K.H."/>
            <person name="Yang S.P."/>
            <person name="Yeh R.F."/>
            <person name="Collins F."/>
            <person name="Guyer M.S."/>
            <person name="Peterson J."/>
            <person name="Felsenfeld A."/>
            <person name="Wetterstrand K.A."/>
            <person name="Patrinos A."/>
            <person name="Morgan M.J."/>
            <person name="de Jong P."/>
            <person name="Catanese J.J."/>
            <person name="Osoegawa K."/>
            <person name="Shizuya H."/>
            <person name="Choi S."/>
            <person name="Chen Y.J."/>
        </authorList>
    </citation>
    <scope>NUCLEOTIDE SEQUENCE [LARGE SCALE GENOMIC DNA]</scope>
</reference>
<evidence type="ECO:0000256" key="19">
    <source>
        <dbReference type="ARBA" id="ARBA00063851"/>
    </source>
</evidence>
<gene>
    <name evidence="30" type="primary">PKD1L1</name>
</gene>
<keyword evidence="31" id="KW-1185">Reference proteome</keyword>
<feature type="transmembrane region" description="Helical" evidence="25">
    <location>
        <begin position="2136"/>
        <end position="2157"/>
    </location>
</feature>
<feature type="domain" description="GAIN-B" evidence="28">
    <location>
        <begin position="1587"/>
        <end position="1735"/>
    </location>
</feature>
<comment type="subcellular location">
    <subcellularLocation>
        <location evidence="1">Cell projection</location>
        <location evidence="1">Cilium membrane</location>
        <topology evidence="1">Multi-pass membrane protein</topology>
    </subcellularLocation>
</comment>
<dbReference type="Pfam" id="PF00801">
    <property type="entry name" value="PKD"/>
    <property type="match status" value="1"/>
</dbReference>
<dbReference type="InterPro" id="IPR013783">
    <property type="entry name" value="Ig-like_fold"/>
</dbReference>
<feature type="domain" description="REJ" evidence="29">
    <location>
        <begin position="674"/>
        <end position="1571"/>
    </location>
</feature>
<dbReference type="PANTHER" id="PTHR46730">
    <property type="entry name" value="POLYCYSTIN-1"/>
    <property type="match status" value="1"/>
</dbReference>
<dbReference type="Pfam" id="PF02010">
    <property type="entry name" value="REJ"/>
    <property type="match status" value="2"/>
</dbReference>
<comment type="caution">
    <text evidence="23">Lacks conserved residue(s) required for the propagation of feature annotation.</text>
</comment>
<feature type="transmembrane region" description="Helical" evidence="25">
    <location>
        <begin position="1995"/>
        <end position="2016"/>
    </location>
</feature>
<evidence type="ECO:0000256" key="7">
    <source>
        <dbReference type="ARBA" id="ARBA00022692"/>
    </source>
</evidence>
<evidence type="ECO:0000259" key="26">
    <source>
        <dbReference type="PROSITE" id="PS50093"/>
    </source>
</evidence>
<evidence type="ECO:0000256" key="11">
    <source>
        <dbReference type="ARBA" id="ARBA00023065"/>
    </source>
</evidence>
<feature type="transmembrane region" description="Helical" evidence="25">
    <location>
        <begin position="2613"/>
        <end position="2633"/>
    </location>
</feature>
<evidence type="ECO:0000256" key="3">
    <source>
        <dbReference type="ARBA" id="ARBA00022448"/>
    </source>
</evidence>
<feature type="transmembrane region" description="Helical" evidence="25">
    <location>
        <begin position="2519"/>
        <end position="2540"/>
    </location>
</feature>
<dbReference type="InterPro" id="IPR046791">
    <property type="entry name" value="Polycystin_dom"/>
</dbReference>
<dbReference type="GeneTree" id="ENSGT00940000162104"/>
<dbReference type="InterPro" id="IPR002859">
    <property type="entry name" value="PKD/REJ-like"/>
</dbReference>
<dbReference type="InterPro" id="IPR036392">
    <property type="entry name" value="PLAT/LH2_dom_sf"/>
</dbReference>
<dbReference type="PROSITE" id="PS50093">
    <property type="entry name" value="PKD"/>
    <property type="match status" value="1"/>
</dbReference>
<keyword evidence="6" id="KW-0107">Calcium channel</keyword>
<keyword evidence="5" id="KW-0109">Calcium transport</keyword>
<feature type="region of interest" description="Disordered" evidence="24">
    <location>
        <begin position="970"/>
        <end position="1068"/>
    </location>
</feature>
<evidence type="ECO:0000256" key="23">
    <source>
        <dbReference type="PROSITE-ProRule" id="PRU00152"/>
    </source>
</evidence>
<dbReference type="Gene3D" id="2.60.60.20">
    <property type="entry name" value="PLAT/LH2 domain"/>
    <property type="match status" value="1"/>
</dbReference>
<dbReference type="PROSITE" id="PS50095">
    <property type="entry name" value="PLAT"/>
    <property type="match status" value="1"/>
</dbReference>
<keyword evidence="10 25" id="KW-1133">Transmembrane helix</keyword>
<feature type="transmembrane region" description="Helical" evidence="25">
    <location>
        <begin position="2670"/>
        <end position="2693"/>
    </location>
</feature>
<evidence type="ECO:0000256" key="18">
    <source>
        <dbReference type="ARBA" id="ARBA00054690"/>
    </source>
</evidence>
<dbReference type="SMART" id="SM00308">
    <property type="entry name" value="LH2"/>
    <property type="match status" value="1"/>
</dbReference>
<reference evidence="30 31" key="2">
    <citation type="journal article" date="2003" name="Nature">
        <title>The DNA sequence of human chromosome 7.</title>
        <authorList>
            <person name="Hillier L.W."/>
            <person name="Fulton R.S."/>
            <person name="Fulton L.A."/>
            <person name="Graves T.A."/>
            <person name="Pepin K.H."/>
            <person name="Wagner-McPherson C."/>
            <person name="Layman D."/>
            <person name="Maas J."/>
            <person name="Jaeger S."/>
            <person name="Walker R."/>
            <person name="Wylie K."/>
            <person name="Sekhon M."/>
            <person name="Becker M.C."/>
            <person name="O'Laughlin M.D."/>
            <person name="Schaller M.E."/>
            <person name="Fewell G.A."/>
            <person name="Delehaunty K.D."/>
            <person name="Miner T.L."/>
            <person name="Nash W.E."/>
            <person name="Cordes M."/>
            <person name="Du H."/>
            <person name="Sun H."/>
            <person name="Edwards J."/>
            <person name="Bradshaw-Cordum H."/>
            <person name="Ali J."/>
            <person name="Andrews S."/>
            <person name="Isak A."/>
            <person name="Vanbrunt A."/>
            <person name="Nguyen C."/>
            <person name="Du F."/>
            <person name="Lamar B."/>
            <person name="Courtney L."/>
            <person name="Kalicki J."/>
            <person name="Ozersky P."/>
            <person name="Bielicki L."/>
            <person name="Scott K."/>
            <person name="Holmes A."/>
            <person name="Harkins R."/>
            <person name="Harris A."/>
            <person name="Strong C.M."/>
            <person name="Hou S."/>
            <person name="Tomlinson C."/>
            <person name="Dauphin-Kohlberg S."/>
            <person name="Kozlowicz-Reilly A."/>
            <person name="Leonard S."/>
            <person name="Rohlfing T."/>
            <person name="Rock S.M."/>
            <person name="Tin-Wollam A.M."/>
            <person name="Abbott A."/>
            <person name="Minx P."/>
            <person name="Maupin R."/>
            <person name="Strowmatt C."/>
            <person name="Latreille P."/>
            <person name="Miller N."/>
            <person name="Johnson D."/>
            <person name="Murray J."/>
            <person name="Woessner J.P."/>
            <person name="Wendl M.C."/>
            <person name="Yang S.P."/>
            <person name="Schultz B.R."/>
            <person name="Wallis J.W."/>
            <person name="Spieth J."/>
            <person name="Bieri T.A."/>
            <person name="Nelson J.O."/>
            <person name="Berkowicz N."/>
            <person name="Wohldmann P.E."/>
            <person name="Cook L.L."/>
            <person name="Hickenbotham M.T."/>
            <person name="Eldred J."/>
            <person name="Williams D."/>
            <person name="Bedell J.A."/>
            <person name="Mardis E.R."/>
            <person name="Clifton S.W."/>
            <person name="Chissoe S.L."/>
            <person name="Marra M.A."/>
            <person name="Raymond C."/>
            <person name="Haugen E."/>
            <person name="Gillett W."/>
            <person name="Zhou Y."/>
            <person name="James R."/>
            <person name="Phelps K."/>
            <person name="Iadanoto S."/>
            <person name="Bubb K."/>
            <person name="Simms E."/>
            <person name="Levy R."/>
            <person name="Clendenning J."/>
            <person name="Kaul R."/>
            <person name="Kent W.J."/>
            <person name="Furey T.S."/>
            <person name="Baertsch R.A."/>
            <person name="Brent M.R."/>
            <person name="Keibler E."/>
            <person name="Flicek P."/>
            <person name="Bork P."/>
            <person name="Suyama M."/>
            <person name="Bailey J.A."/>
            <person name="Portnoy M.E."/>
            <person name="Torrents D."/>
            <person name="Chinwalla A.T."/>
            <person name="Gish W.R."/>
            <person name="Eddy S.R."/>
            <person name="McPherson J.D."/>
            <person name="Olson M.V."/>
            <person name="Eichler E.E."/>
            <person name="Green E.D."/>
            <person name="Waterston R.H."/>
            <person name="Wilson R.K."/>
        </authorList>
    </citation>
    <scope>NUCLEOTIDE SEQUENCE [LARGE SCALE GENOMIC DNA]</scope>
</reference>
<dbReference type="SMART" id="SM00089">
    <property type="entry name" value="PKD"/>
    <property type="match status" value="2"/>
</dbReference>
<reference evidence="30" key="5">
    <citation type="submission" date="2025-09" db="UniProtKB">
        <authorList>
            <consortium name="Ensembl"/>
        </authorList>
    </citation>
    <scope>IDENTIFICATION</scope>
</reference>
<dbReference type="Ensembl" id="ENST00000690269.1">
    <property type="protein sequence ID" value="ENSP00000510743.1"/>
    <property type="gene ID" value="ENSG00000158683.10"/>
</dbReference>
<organism evidence="30 31">
    <name type="scientific">Homo sapiens</name>
    <name type="common">Human</name>
    <dbReference type="NCBI Taxonomy" id="9606"/>
    <lineage>
        <taxon>Eukaryota</taxon>
        <taxon>Metazoa</taxon>
        <taxon>Chordata</taxon>
        <taxon>Craniata</taxon>
        <taxon>Vertebrata</taxon>
        <taxon>Euteleostomi</taxon>
        <taxon>Mammalia</taxon>
        <taxon>Eutheria</taxon>
        <taxon>Euarchontoglires</taxon>
        <taxon>Primates</taxon>
        <taxon>Haplorrhini</taxon>
        <taxon>Catarrhini</taxon>
        <taxon>Hominidae</taxon>
        <taxon>Homo</taxon>
    </lineage>
</organism>
<comment type="subunit">
    <text evidence="19">Heterodimer. Interacts with PKD2 to form a calcium channel. Interacts with PKD2L1; to form ciliary calcium channel. May interact with GNA12, GNAS, GNAI1 and GNAI2.</text>
</comment>
<evidence type="ECO:0000256" key="8">
    <source>
        <dbReference type="ARBA" id="ARBA00022737"/>
    </source>
</evidence>
<dbReference type="FunFam" id="2.60.40.10:FF:000825">
    <property type="entry name" value="Polycystin 1, transient receptor potential channel interacting"/>
    <property type="match status" value="1"/>
</dbReference>
<dbReference type="InterPro" id="IPR042060">
    <property type="entry name" value="PLAT_polycystin1"/>
</dbReference>
<evidence type="ECO:0000313" key="30">
    <source>
        <dbReference type="Ensembl" id="ENSP00000510743.1"/>
    </source>
</evidence>
<feature type="transmembrane region" description="Helical" evidence="25">
    <location>
        <begin position="2283"/>
        <end position="2305"/>
    </location>
</feature>
<feature type="compositionally biased region" description="Basic and acidic residues" evidence="24">
    <location>
        <begin position="1053"/>
        <end position="1068"/>
    </location>
</feature>
<dbReference type="InterPro" id="IPR000601">
    <property type="entry name" value="PKD_dom"/>
</dbReference>
<keyword evidence="3" id="KW-0813">Transport</keyword>
<dbReference type="EMBL" id="AC019066">
    <property type="status" value="NOT_ANNOTATED_CDS"/>
    <property type="molecule type" value="Genomic_DNA"/>
</dbReference>
<dbReference type="SUPFAM" id="SSF49723">
    <property type="entry name" value="Lipase/lipooxygenase domain (PLAT/LH2 domain)"/>
    <property type="match status" value="1"/>
</dbReference>
<evidence type="ECO:0000256" key="17">
    <source>
        <dbReference type="ARBA" id="ARBA00023303"/>
    </source>
</evidence>
<dbReference type="EMBL" id="KF511038">
    <property type="status" value="NOT_ANNOTATED_CDS"/>
    <property type="molecule type" value="Genomic_DNA"/>
</dbReference>
<evidence type="ECO:0000259" key="27">
    <source>
        <dbReference type="PROSITE" id="PS50095"/>
    </source>
</evidence>
<evidence type="ECO:0000256" key="9">
    <source>
        <dbReference type="ARBA" id="ARBA00022837"/>
    </source>
</evidence>
<feature type="transmembrane region" description="Helical" evidence="25">
    <location>
        <begin position="1751"/>
        <end position="1769"/>
    </location>
</feature>
<dbReference type="InterPro" id="IPR013122">
    <property type="entry name" value="PKD1_2_channel"/>
</dbReference>
<evidence type="ECO:0000256" key="14">
    <source>
        <dbReference type="ARBA" id="ARBA00023157"/>
    </source>
</evidence>
<dbReference type="Proteomes" id="UP000005640">
    <property type="component" value="Chromosome 7"/>
</dbReference>
<evidence type="ECO:0000256" key="2">
    <source>
        <dbReference type="ARBA" id="ARBA00007200"/>
    </source>
</evidence>
<keyword evidence="32" id="KW-1267">Proteomics identification</keyword>
<evidence type="ECO:0000256" key="15">
    <source>
        <dbReference type="ARBA" id="ARBA00023180"/>
    </source>
</evidence>
<sequence>MAEEAAQNISDDQERCLQAACCLSFGGELSVSTDKSWGLHLCSCSPPGGGLWVEVYANHVLLMSDGKCGCPWCALNGKAEDRESQSPSSSASRQKNIWKTTSEAALSVVNEKTQAVVNEKTQAPLDCDNSADRIPHKPFIIIARAWSSGGPRFHHRRLCATGTADSTFSALLQLQGTTSAAAPCSLKMEASCCVLRLLCCAEDVATGLLPGTVTMETPTKVARPTQTSSQRVPLWPISHFPTSPRSSHGLPPGIPRTPSFTASQSGSEILYPPTQHPPVAILARNSDNFMNPVLNCSLEVEARAPPNLGFRVHMASGEALCLMMDFGDSSGVEMRLHNMSEAMAVTAYHQYSKGIFFHLLHFQLDMSTYKEAETQNTTLNVYLCQSENSCLEDSDPSNLGYELISAFVTKGVYMLKAVIYNEFHGTEVELGPYYVEIGHEAVSAFMNSSSVHEDEVLVFADSQVNQKSTVVIHHFPSIPSYNVSFISQTQVGDSQAWHSMTVWYKMQSVSVYTNGTVFATDTDITFTAVTKETIPLEFEWYFGEDPPVRTTSRSIKKRLSIPQWYRVMVKASNRMSSVVSEPHVIRVQKKIVANRLTSPSSALVNASVAFECWINFGTDVAYLWDFGDGTVSLGSSSSSHVYSREGEFTVEVLAFNNVSASTLRQQLFIVCEPCQPPLVKNMGPGKVQIWRSQPVRLGVTFEAAVFCDISQGLSYTWNLMDSEGLPVSLPAAVDTHRQTLILPSHTLEYGNYTALAKVQIEGSVVYSNYCVGLEVRAQAPVSVISEGTHLFFSRTTSSPIVLRGTQSFDPDDPGATLRYHWECATAGSPAHPCFDSSTAHQLDAAAPTVSFEAQWLSDSYDQFLVMLRVSSGGRNSSETRVFLSPYPDSAFRFVHISWVSFKDTFVNWNDELSLQAMCEDCSEIPNLSYSWDLFLVNATEKNRIEVPFCRVVGLLGSLGLGAISESSQLNLLPTEPGTADPDATTTPFSREPSPVTLGQPATSAPRGTPTEPMTGVYWIPPAGDSAVLGEAPEEGSLDLEPGPQSKGSLMTGRSERSQPTHSPDPHLSDFEAYYSDIQEAIPSGGRQPAKDTSFPGSGPSLSAEESPGDGDNLVDPSLSAGRAEPVLMIDWPKALLGRAVFQGYSSSGITEQTVTIKPYSLSSGETYVLQVSVASKHGLLGKAQLYLTVNPAPRDMACQVQPHHGLEAHTVFSVFCMSGKPDFHYEFSYQIGNTSKHTLYHGRDTQYYFVLPAGEHLDNYKVMVSTEITDGKGSKVQPCTVVVTVLPRYHGNDCLGEDLYNSSLKNLSTLQLMGSYTEIRNYITVITRILSRLSKEDKTASCNQWSRIQDALISSVCRLAFVDQEEMIGSVLMLRDLVSFSNKLGFMSAVLILKYTRALLAQGQFSGPFVIDKGVRLELIGLISRVWEVSEQENSKEEVYRHEEGITVISDLLLGCLSLNHVSTGQMEFRTLLHYNLQSSVQSLGSVQVHLPGDLAGHSPAGAETQSPCYISQLILFKKNPYPGSQAPGQIGGVVGLNLYTCSSRRPINRQWLRKPVMVEFGEEDGLDNRRNKTTFVLLRDKVNLHQFTELSENPQESLQIEIEFSKPVTRAFPVMLLVRFSEKPTPSDFLVKQIYFWDESIVQIYIPAASQKDASVGYLSLLDADYDRKPPNRYLAKAVNYTVHFQWIRCLFWDKREWKSERFSPQPGTSPEKVNCSYHRLAAFALLRRKLKASFEVSDISKLQSHPENLLPSIFIMGSVILYGFLVAKSRQVDHHEKKKAGYIFLQEASLPGHQLYAVVIDTGFRAPARLTSKVYIVLCGDNGLSETKELSCPEKPLFERNSRHTFILSAPAQLGLLRKIRLWHDSRGPSPGWFISHVMVKELHTGQGWFFPAQCWLSAGRHDGRVERELTCLQGGLGFRKLFYCKFTEYLEDFHVWLSVYSRPSSSRYLHTPRLTVSFSLLCVYACLTALVAAGGQEQPHLDVSPTLGSFRVGLLCTLLASPGAQLLSLLFRLSKEAPGSARVEPHSPLRGGAQTEAPHGPNSWGRIPDAQEPRKQPASAILSGSGRAQRKAASDNGTACPAPKLQVHGADHSRTSLMGKSHCCPPHTQAPSSGLEGLMPQWSRALQPWWSSAVWAICGTASLACSLGTGFLAYRFGQEQCVQWLHLLSLSVVCCIFITQPLMVCLMALGFAWKRRADNHFFTESLCEATRDLDSELAERSWTRLPFSSSCSIPDCAGEVEKVLAARQQARHLRWAHPPSKAQLRGTRQRMRRESRTRAALRDISMDILMLLLLLCVIYGRFSQDEYSLNQAIRKEFTRNARNCLGGLRNIADWWDWSLTTLLDGLYPGGTPSARVPGAQPGALGGKCYLIGSSVIRQLKVFPRHLCKPPRPFSALIEDSIPTCSPEVGGPENPYLIDPENQNVTLNGPGGCGTREDCVLSLGRTRTEAHTALSRLRASMWIDRSTRAVSVHFTLYNPPTQLFTSVSLRVEILPTGSLVPSSLVESFSIFRSDSALQYHLMLPQLVFLALSLIHLCVQLYRMMDKGVLSYWRKPRNWLELSVVGVSLTYYAVSGHLVTLAGDVTNQFHRGLCRAFMDLTLMASWNQRARWLRGILLFLFTLKCVYLPGIQNTMASCSSMMRHSLPSIFVAGLVGALMLAALSHLHRFLLSMWVLPPGTFTDAFPGLLFHFPRRSQKDCLLGLSKSDQRAMACYFGILLIVSATLCFGMLRGFLMTLPQKRKSFQSKSFVRLKDVTAYMWEKVLTFLRLETPKLEEAEMVENHNYYLDEFANLLDELLMKINGLSDSLQLPLLEKTSNNTGEARTEESPLVDISSYQAAEENTTLSGLSLYEPADIKDF</sequence>
<feature type="region of interest" description="Disordered" evidence="24">
    <location>
        <begin position="2023"/>
        <end position="2089"/>
    </location>
</feature>
<evidence type="ECO:0000256" key="21">
    <source>
        <dbReference type="ARBA" id="ARBA00081200"/>
    </source>
</evidence>
<dbReference type="EMBL" id="AC069282">
    <property type="status" value="NOT_ANNOTATED_CDS"/>
    <property type="molecule type" value="Genomic_DNA"/>
</dbReference>
<keyword evidence="14" id="KW-1015">Disulfide bond</keyword>
<dbReference type="CDD" id="cd00146">
    <property type="entry name" value="PKD"/>
    <property type="match status" value="1"/>
</dbReference>
<evidence type="ECO:0000256" key="10">
    <source>
        <dbReference type="ARBA" id="ARBA00022989"/>
    </source>
</evidence>
<dbReference type="GO" id="GO:0005262">
    <property type="term" value="F:calcium channel activity"/>
    <property type="evidence" value="ECO:0007669"/>
    <property type="project" value="UniProtKB-KW"/>
</dbReference>
<keyword evidence="11" id="KW-0406">Ion transport</keyword>
<dbReference type="Pfam" id="PF08016">
    <property type="entry name" value="PKD_channel"/>
    <property type="match status" value="1"/>
</dbReference>
<dbReference type="CDD" id="cd01752">
    <property type="entry name" value="PLAT_polycystin"/>
    <property type="match status" value="1"/>
</dbReference>
<keyword evidence="4" id="KW-1003">Cell membrane</keyword>
<reference evidence="30" key="4">
    <citation type="submission" date="2025-08" db="UniProtKB">
        <authorList>
            <consortium name="Ensembl"/>
        </authorList>
    </citation>
    <scope>IDENTIFICATION</scope>
</reference>
<protein>
    <recommendedName>
        <fullName evidence="20">Polycystin-1-like protein 1</fullName>
    </recommendedName>
    <alternativeName>
        <fullName evidence="22">PC1-like 1 protein</fullName>
    </alternativeName>
    <alternativeName>
        <fullName evidence="21">Polycystic kidney disease protein 1-like 1</fullName>
    </alternativeName>
</protein>
<keyword evidence="16" id="KW-0966">Cell projection</keyword>
<dbReference type="PANTHER" id="PTHR46730:SF4">
    <property type="entry name" value="POLYCYSTIC KIDNEY DISEASE PROTEIN 1-LIKE 1"/>
    <property type="match status" value="1"/>
</dbReference>
<keyword evidence="17" id="KW-0407">Ion channel</keyword>
<dbReference type="OpenTargets" id="ENSG00000158683"/>
<keyword evidence="13 25" id="KW-0472">Membrane</keyword>
<evidence type="ECO:0000256" key="6">
    <source>
        <dbReference type="ARBA" id="ARBA00022673"/>
    </source>
</evidence>
<dbReference type="FunFam" id="2.60.60.20:FF:000017">
    <property type="entry name" value="Polycystin 1 like 1, transient receptor potential channel interacting"/>
    <property type="match status" value="1"/>
</dbReference>
<dbReference type="Pfam" id="PF20519">
    <property type="entry name" value="Polycystin_dom"/>
    <property type="match status" value="1"/>
</dbReference>
<evidence type="ECO:0000256" key="4">
    <source>
        <dbReference type="ARBA" id="ARBA00022475"/>
    </source>
</evidence>
<feature type="transmembrane region" description="Helical" evidence="25">
    <location>
        <begin position="2560"/>
        <end position="2580"/>
    </location>
</feature>
<evidence type="ECO:0000256" key="5">
    <source>
        <dbReference type="ARBA" id="ARBA00022568"/>
    </source>
</evidence>
<proteinExistence type="evidence at protein level"/>
<dbReference type="InterPro" id="IPR014010">
    <property type="entry name" value="REJ_dom"/>
</dbReference>
<dbReference type="HGNC" id="HGNC:18053">
    <property type="gene designation" value="PKD1L1"/>
</dbReference>
<dbReference type="InterPro" id="IPR035986">
    <property type="entry name" value="PKD_dom_sf"/>
</dbReference>
<feature type="transmembrane region" description="Helical" evidence="25">
    <location>
        <begin position="2714"/>
        <end position="2736"/>
    </location>
</feature>
<evidence type="ECO:0000256" key="22">
    <source>
        <dbReference type="ARBA" id="ARBA00082084"/>
    </source>
</evidence>
<feature type="transmembrane region" description="Helical" evidence="25">
    <location>
        <begin position="2645"/>
        <end position="2664"/>
    </location>
</feature>
<feature type="domain" description="PLAT" evidence="27">
    <location>
        <begin position="1796"/>
        <end position="1913"/>
    </location>
</feature>